<dbReference type="EMBL" id="JAUCFI010000001">
    <property type="protein sequence ID" value="MDM5281929.1"/>
    <property type="molecule type" value="Genomic_DNA"/>
</dbReference>
<dbReference type="Proteomes" id="UP001238973">
    <property type="component" value="Unassembled WGS sequence"/>
</dbReference>
<protein>
    <submittedName>
        <fullName evidence="1">Uncharacterized protein</fullName>
    </submittedName>
</protein>
<reference evidence="1" key="1">
    <citation type="submission" date="2023-06" db="EMBL/GenBank/DDBJ databases">
        <title>Comparative genomics of Bacillaceae isolates and their secondary metabolite potential.</title>
        <authorList>
            <person name="Song L."/>
            <person name="Nielsen L.J."/>
            <person name="Mohite O."/>
            <person name="Xu X."/>
            <person name="Weber T."/>
            <person name="Kovacs A.T."/>
        </authorList>
    </citation>
    <scope>NUCLEOTIDE SEQUENCE</scope>
    <source>
        <strain evidence="1">G1S1</strain>
    </source>
</reference>
<proteinExistence type="predicted"/>
<organism evidence="1 2">
    <name type="scientific">Peribacillus frigoritolerans</name>
    <dbReference type="NCBI Taxonomy" id="450367"/>
    <lineage>
        <taxon>Bacteria</taxon>
        <taxon>Bacillati</taxon>
        <taxon>Bacillota</taxon>
        <taxon>Bacilli</taxon>
        <taxon>Bacillales</taxon>
        <taxon>Bacillaceae</taxon>
        <taxon>Peribacillus</taxon>
    </lineage>
</organism>
<sequence>MSMTRQQFTEFYSGYLKVVKDAMENPYRPKTALRYALQDWSRLDFFSMSRLLPKVKRDYRFVYKYDSDETSFYKLAVGLRNAKGVNGDSIYYKAQNRDKSEEVWEKEEQ</sequence>
<evidence type="ECO:0000313" key="1">
    <source>
        <dbReference type="EMBL" id="MDM5281929.1"/>
    </source>
</evidence>
<name>A0AAJ1QIY0_9BACI</name>
<comment type="caution">
    <text evidence="1">The sequence shown here is derived from an EMBL/GenBank/DDBJ whole genome shotgun (WGS) entry which is preliminary data.</text>
</comment>
<dbReference type="RefSeq" id="WP_289348279.1">
    <property type="nucleotide sequence ID" value="NZ_JAUCFI010000001.1"/>
</dbReference>
<evidence type="ECO:0000313" key="2">
    <source>
        <dbReference type="Proteomes" id="UP001238973"/>
    </source>
</evidence>
<gene>
    <name evidence="1" type="ORF">QUF85_00855</name>
</gene>
<accession>A0AAJ1QIY0</accession>
<dbReference type="AlphaFoldDB" id="A0AAJ1QIY0"/>